<evidence type="ECO:0000256" key="1">
    <source>
        <dbReference type="SAM" id="MobiDB-lite"/>
    </source>
</evidence>
<evidence type="ECO:0000313" key="2">
    <source>
        <dbReference type="EMBL" id="KAG5408737.1"/>
    </source>
</evidence>
<feature type="compositionally biased region" description="Polar residues" evidence="1">
    <location>
        <begin position="1"/>
        <end position="20"/>
    </location>
</feature>
<dbReference type="Proteomes" id="UP000823674">
    <property type="component" value="Chromosome A02"/>
</dbReference>
<feature type="compositionally biased region" description="Basic and acidic residues" evidence="1">
    <location>
        <begin position="53"/>
        <end position="78"/>
    </location>
</feature>
<sequence length="116" mass="13551">MVYQPNNNQDLLNPRSTFNNIEEHERDLGVRETGSEIYDTTRPPPPLAAANGKEIERFDRERERDREEREREERDAARREKRKRGSAGREKDHRRLGLPVSGISLQSFASKFLMGD</sequence>
<evidence type="ECO:0008006" key="4">
    <source>
        <dbReference type="Google" id="ProtNLM"/>
    </source>
</evidence>
<dbReference type="EMBL" id="JADBGQ010000002">
    <property type="protein sequence ID" value="KAG5408737.1"/>
    <property type="molecule type" value="Genomic_DNA"/>
</dbReference>
<feature type="region of interest" description="Disordered" evidence="1">
    <location>
        <begin position="1"/>
        <end position="98"/>
    </location>
</feature>
<feature type="compositionally biased region" description="Basic and acidic residues" evidence="1">
    <location>
        <begin position="21"/>
        <end position="34"/>
    </location>
</feature>
<gene>
    <name evidence="2" type="primary">A02g501220.1_BraROA</name>
    <name evidence="2" type="ORF">IGI04_005056</name>
</gene>
<proteinExistence type="predicted"/>
<accession>A0ABQ7NCW8</accession>
<name>A0ABQ7NCW8_BRACM</name>
<evidence type="ECO:0000313" key="3">
    <source>
        <dbReference type="Proteomes" id="UP000823674"/>
    </source>
</evidence>
<reference evidence="2 3" key="1">
    <citation type="submission" date="2021-03" db="EMBL/GenBank/DDBJ databases">
        <authorList>
            <person name="King G.J."/>
            <person name="Bancroft I."/>
            <person name="Baten A."/>
            <person name="Bloomfield J."/>
            <person name="Borpatragohain P."/>
            <person name="He Z."/>
            <person name="Irish N."/>
            <person name="Irwin J."/>
            <person name="Liu K."/>
            <person name="Mauleon R.P."/>
            <person name="Moore J."/>
            <person name="Morris R."/>
            <person name="Ostergaard L."/>
            <person name="Wang B."/>
            <person name="Wells R."/>
        </authorList>
    </citation>
    <scope>NUCLEOTIDE SEQUENCE [LARGE SCALE GENOMIC DNA]</scope>
    <source>
        <strain evidence="2">R-o-18</strain>
        <tissue evidence="2">Leaf</tissue>
    </source>
</reference>
<organism evidence="2 3">
    <name type="scientific">Brassica rapa subsp. trilocularis</name>
    <dbReference type="NCBI Taxonomy" id="1813537"/>
    <lineage>
        <taxon>Eukaryota</taxon>
        <taxon>Viridiplantae</taxon>
        <taxon>Streptophyta</taxon>
        <taxon>Embryophyta</taxon>
        <taxon>Tracheophyta</taxon>
        <taxon>Spermatophyta</taxon>
        <taxon>Magnoliopsida</taxon>
        <taxon>eudicotyledons</taxon>
        <taxon>Gunneridae</taxon>
        <taxon>Pentapetalae</taxon>
        <taxon>rosids</taxon>
        <taxon>malvids</taxon>
        <taxon>Brassicales</taxon>
        <taxon>Brassicaceae</taxon>
        <taxon>Brassiceae</taxon>
        <taxon>Brassica</taxon>
    </lineage>
</organism>
<keyword evidence="3" id="KW-1185">Reference proteome</keyword>
<comment type="caution">
    <text evidence="2">The sequence shown here is derived from an EMBL/GenBank/DDBJ whole genome shotgun (WGS) entry which is preliminary data.</text>
</comment>
<protein>
    <recommendedName>
        <fullName evidence="4">IBB domain-containing protein</fullName>
    </recommendedName>
</protein>